<dbReference type="PANTHER" id="PTHR33470:SF22">
    <property type="entry name" value="POLLEN OLE E 1 ALLERGEN AND EXTENSIN FAMILY PROTEIN"/>
    <property type="match status" value="1"/>
</dbReference>
<proteinExistence type="predicted"/>
<feature type="signal peptide" evidence="3">
    <location>
        <begin position="1"/>
        <end position="27"/>
    </location>
</feature>
<keyword evidence="5" id="KW-1185">Reference proteome</keyword>
<dbReference type="Proteomes" id="UP001634393">
    <property type="component" value="Unassembled WGS sequence"/>
</dbReference>
<feature type="compositionally biased region" description="Pro residues" evidence="2">
    <location>
        <begin position="50"/>
        <end position="61"/>
    </location>
</feature>
<keyword evidence="1 3" id="KW-0732">Signal</keyword>
<feature type="region of interest" description="Disordered" evidence="2">
    <location>
        <begin position="31"/>
        <end position="61"/>
    </location>
</feature>
<dbReference type="AlphaFoldDB" id="A0ABD3S7K5"/>
<dbReference type="Pfam" id="PF01190">
    <property type="entry name" value="Pollen_Ole_e_1"/>
    <property type="match status" value="1"/>
</dbReference>
<comment type="caution">
    <text evidence="4">The sequence shown here is derived from an EMBL/GenBank/DDBJ whole genome shotgun (WGS) entry which is preliminary data.</text>
</comment>
<evidence type="ECO:0000256" key="2">
    <source>
        <dbReference type="SAM" id="MobiDB-lite"/>
    </source>
</evidence>
<name>A0ABD3S7K5_9LAMI</name>
<evidence type="ECO:0000256" key="1">
    <source>
        <dbReference type="ARBA" id="ARBA00022729"/>
    </source>
</evidence>
<evidence type="ECO:0000313" key="4">
    <source>
        <dbReference type="EMBL" id="KAL3820457.1"/>
    </source>
</evidence>
<dbReference type="EMBL" id="JBJXBP010000007">
    <property type="protein sequence ID" value="KAL3820457.1"/>
    <property type="molecule type" value="Genomic_DNA"/>
</dbReference>
<organism evidence="4 5">
    <name type="scientific">Penstemon smallii</name>
    <dbReference type="NCBI Taxonomy" id="265156"/>
    <lineage>
        <taxon>Eukaryota</taxon>
        <taxon>Viridiplantae</taxon>
        <taxon>Streptophyta</taxon>
        <taxon>Embryophyta</taxon>
        <taxon>Tracheophyta</taxon>
        <taxon>Spermatophyta</taxon>
        <taxon>Magnoliopsida</taxon>
        <taxon>eudicotyledons</taxon>
        <taxon>Gunneridae</taxon>
        <taxon>Pentapetalae</taxon>
        <taxon>asterids</taxon>
        <taxon>lamiids</taxon>
        <taxon>Lamiales</taxon>
        <taxon>Plantaginaceae</taxon>
        <taxon>Cheloneae</taxon>
        <taxon>Penstemon</taxon>
    </lineage>
</organism>
<gene>
    <name evidence="4" type="ORF">ACJIZ3_006362</name>
</gene>
<reference evidence="4 5" key="1">
    <citation type="submission" date="2024-12" db="EMBL/GenBank/DDBJ databases">
        <title>The unique morphological basis and parallel evolutionary history of personate flowers in Penstemon.</title>
        <authorList>
            <person name="Depatie T.H."/>
            <person name="Wessinger C.A."/>
        </authorList>
    </citation>
    <scope>NUCLEOTIDE SEQUENCE [LARGE SCALE GENOMIC DNA]</scope>
    <source>
        <strain evidence="4">WTNN_2</strain>
        <tissue evidence="4">Leaf</tissue>
    </source>
</reference>
<protein>
    <submittedName>
        <fullName evidence="4">Uncharacterized protein</fullName>
    </submittedName>
</protein>
<sequence>MAFARSTFTFVLLQLSLLLCTSTIVNGDNEYPVAPPAEAPHPSHHHHAPTPTPTPTYPPTSPPRKFVAVQGMVYCKSCKYRGVDTLLAATPLPGALVKLQCNNTKYPLVEQTKTDKNGYFFFMPQKLTTSGSHKCKVFLVSSPIVTCGVPTNLHAGAAGAILFPTVIQTESKFALFTVGPFAFEPHKNLPCTN</sequence>
<feature type="chain" id="PRO_5044848918" evidence="3">
    <location>
        <begin position="28"/>
        <end position="193"/>
    </location>
</feature>
<evidence type="ECO:0000256" key="3">
    <source>
        <dbReference type="SAM" id="SignalP"/>
    </source>
</evidence>
<evidence type="ECO:0000313" key="5">
    <source>
        <dbReference type="Proteomes" id="UP001634393"/>
    </source>
</evidence>
<dbReference type="PANTHER" id="PTHR33470">
    <property type="entry name" value="OS01G0164075 PROTEIN"/>
    <property type="match status" value="1"/>
</dbReference>
<accession>A0ABD3S7K5</accession>